<protein>
    <submittedName>
        <fullName evidence="1">Uncharacterized protein</fullName>
    </submittedName>
</protein>
<proteinExistence type="predicted"/>
<accession>D0U608</accession>
<dbReference type="AlphaFoldDB" id="D0U608"/>
<reference evidence="1" key="1">
    <citation type="journal article" date="2009" name="Environ. Microbiol.">
        <title>Comparative analyses of actinobacterial genomic fragments from Lake Kinneret.</title>
        <authorList>
            <person name="Philosof A."/>
            <person name="Sabehi G."/>
            <person name="Beja O."/>
        </authorList>
    </citation>
    <scope>NUCLEOTIDE SEQUENCE</scope>
</reference>
<name>D0U608_9ACTN</name>
<dbReference type="EMBL" id="GQ387491">
    <property type="protein sequence ID" value="ACY25325.1"/>
    <property type="molecule type" value="Genomic_DNA"/>
</dbReference>
<evidence type="ECO:0000313" key="1">
    <source>
        <dbReference type="EMBL" id="ACY25325.1"/>
    </source>
</evidence>
<organism evidence="1">
    <name type="scientific">uncultured Actinomycetes bacterium</name>
    <dbReference type="NCBI Taxonomy" id="152507"/>
    <lineage>
        <taxon>Bacteria</taxon>
        <taxon>Bacillati</taxon>
        <taxon>Actinomycetota</taxon>
        <taxon>Actinomycetes</taxon>
        <taxon>environmental samples</taxon>
    </lineage>
</organism>
<sequence>MEVLKRATLLQQLRKREHLLAFAQRKWLFKPIGFQRLNTVVCMSCLERMQFRLKTLVQQLEPSRCKVLIKVYNLKFALVDLSFKHQ</sequence>